<evidence type="ECO:0000256" key="5">
    <source>
        <dbReference type="ARBA" id="ARBA00022729"/>
    </source>
</evidence>
<dbReference type="CDD" id="cd10280">
    <property type="entry name" value="PQQ_mGDH"/>
    <property type="match status" value="1"/>
</dbReference>
<dbReference type="Gene3D" id="1.10.760.10">
    <property type="entry name" value="Cytochrome c-like domain"/>
    <property type="match status" value="1"/>
</dbReference>
<dbReference type="GO" id="GO:0016020">
    <property type="term" value="C:membrane"/>
    <property type="evidence" value="ECO:0007669"/>
    <property type="project" value="InterPro"/>
</dbReference>
<evidence type="ECO:0000256" key="1">
    <source>
        <dbReference type="ARBA" id="ARBA00001931"/>
    </source>
</evidence>
<gene>
    <name evidence="11" type="ORF">CSW08_08395</name>
</gene>
<dbReference type="PANTHER" id="PTHR32303">
    <property type="entry name" value="QUINOPROTEIN ALCOHOL DEHYDROGENASE (CYTOCHROME C)"/>
    <property type="match status" value="1"/>
</dbReference>
<evidence type="ECO:0000313" key="11">
    <source>
        <dbReference type="EMBL" id="PKQ45376.1"/>
    </source>
</evidence>
<dbReference type="SUPFAM" id="SSF46626">
    <property type="entry name" value="Cytochrome c"/>
    <property type="match status" value="1"/>
</dbReference>
<dbReference type="PROSITE" id="PS51007">
    <property type="entry name" value="CYTC"/>
    <property type="match status" value="1"/>
</dbReference>
<keyword evidence="3 8" id="KW-0349">Heme</keyword>
<dbReference type="RefSeq" id="WP_106659445.1">
    <property type="nucleotide sequence ID" value="NZ_PJEO01000027.1"/>
</dbReference>
<dbReference type="GO" id="GO:0009055">
    <property type="term" value="F:electron transfer activity"/>
    <property type="evidence" value="ECO:0007669"/>
    <property type="project" value="InterPro"/>
</dbReference>
<dbReference type="EMBL" id="PJEO01000027">
    <property type="protein sequence ID" value="PKQ45376.1"/>
    <property type="molecule type" value="Genomic_DNA"/>
</dbReference>
<dbReference type="InterPro" id="IPR018391">
    <property type="entry name" value="PQQ_b-propeller_rpt"/>
</dbReference>
<evidence type="ECO:0000256" key="2">
    <source>
        <dbReference type="ARBA" id="ARBA00008156"/>
    </source>
</evidence>
<dbReference type="Proteomes" id="UP000233435">
    <property type="component" value="Unassembled WGS sequence"/>
</dbReference>
<organism evidence="11 12">
    <name type="scientific">Confluentibacter flavum</name>
    <dbReference type="NCBI Taxonomy" id="1909700"/>
    <lineage>
        <taxon>Bacteria</taxon>
        <taxon>Pseudomonadati</taxon>
        <taxon>Bacteroidota</taxon>
        <taxon>Flavobacteriia</taxon>
        <taxon>Flavobacteriales</taxon>
        <taxon>Flavobacteriaceae</taxon>
        <taxon>Confluentibacter</taxon>
    </lineage>
</organism>
<dbReference type="PROSITE" id="PS51257">
    <property type="entry name" value="PROKAR_LIPOPROTEIN"/>
    <property type="match status" value="1"/>
</dbReference>
<dbReference type="GO" id="GO:0020037">
    <property type="term" value="F:heme binding"/>
    <property type="evidence" value="ECO:0007669"/>
    <property type="project" value="InterPro"/>
</dbReference>
<evidence type="ECO:0000259" key="10">
    <source>
        <dbReference type="PROSITE" id="PS51007"/>
    </source>
</evidence>
<dbReference type="InterPro" id="IPR017511">
    <property type="entry name" value="PQQ_mDH"/>
</dbReference>
<evidence type="ECO:0000256" key="9">
    <source>
        <dbReference type="SAM" id="SignalP"/>
    </source>
</evidence>
<dbReference type="GO" id="GO:0016614">
    <property type="term" value="F:oxidoreductase activity, acting on CH-OH group of donors"/>
    <property type="evidence" value="ECO:0007669"/>
    <property type="project" value="InterPro"/>
</dbReference>
<dbReference type="InterPro" id="IPR009056">
    <property type="entry name" value="Cyt_c-like_dom"/>
</dbReference>
<evidence type="ECO:0000256" key="6">
    <source>
        <dbReference type="ARBA" id="ARBA00023002"/>
    </source>
</evidence>
<keyword evidence="4 8" id="KW-0479">Metal-binding</keyword>
<comment type="cofactor">
    <cofactor evidence="1">
        <name>pyrroloquinoline quinone</name>
        <dbReference type="ChEBI" id="CHEBI:58442"/>
    </cofactor>
</comment>
<accession>A0A2N3HKA0</accession>
<dbReference type="AlphaFoldDB" id="A0A2N3HKA0"/>
<dbReference type="InterPro" id="IPR011047">
    <property type="entry name" value="Quinoprotein_ADH-like_sf"/>
</dbReference>
<keyword evidence="5 9" id="KW-0732">Signal</keyword>
<comment type="caution">
    <text evidence="11">The sequence shown here is derived from an EMBL/GenBank/DDBJ whole genome shotgun (WGS) entry which is preliminary data.</text>
</comment>
<sequence length="728" mass="80890">MKLRLIIKVKFFAFCAIWLTVVSCNSESYNINVDWRVTGGSNNKINYSGLSQVDTSNVKNLEVAWVYNTKDAEPNSQIQVNTIVADGILYGVSPRLKLFALDSATGTEKWVFDPFEKNEERVNEVGINSCRGVALYEGKEGKKLIFYTVGHYLYCIDIFTGKPSVAFGLNGKIDLRNDLGRDVSKSYVTYTSPGIIYKDLIIVGLSTSEDSYAAPGHIRAYNVFSGRLKWIFHTIPYPGEEGYETWDNPEAYKYVGGANVWAGFSLDEERGMVFAPTGSATDDWYGGKRLGDNLFSNSILALDAATGKLIWHYQTIHHDVWDRDLPAAPALVTVIKNGKKIDAVAQVTKTGFLFVLNRETGKPIYPIEEREVPRESELFGERLSPTQPYPTFYKPLIRQSFTESDLNNIVPNSSYQDIKERFASLNTGHLFMPPSKKPTIVFPGMTGGAEWGGPAFDPETEILYINNNEIPRILEMVNVKRIDRGLKMSNLDMGKKIYSKNCIACHGPDLKGSGDFPSLLNLNNRLDETSFINILSNGQRMMPSFNHLSQNEKVALATYLLDIKSKQKIEFIDVKAEDESYHQIPFSSSSGRPSKFETKEGYPAVSPPWGTLTAVNLNTGEFEWKIPLGDYPELKAKGIHSGTENFGGPVVTSGGLLFIAATRDEKFRAFNKRTGELLWETDLPAAGFATPTIYESNGKQFIVIACGGGKVKTKSGDSLIAFSLPNAN</sequence>
<keyword evidence="12" id="KW-1185">Reference proteome</keyword>
<dbReference type="InterPro" id="IPR002372">
    <property type="entry name" value="PQQ_rpt_dom"/>
</dbReference>
<protein>
    <submittedName>
        <fullName evidence="11">Pyrrolo-quinoline quinone</fullName>
    </submittedName>
</protein>
<dbReference type="OrthoDB" id="9794322at2"/>
<keyword evidence="7 8" id="KW-0408">Iron</keyword>
<evidence type="ECO:0000256" key="4">
    <source>
        <dbReference type="ARBA" id="ARBA00022723"/>
    </source>
</evidence>
<dbReference type="Gene3D" id="2.140.10.10">
    <property type="entry name" value="Quinoprotein alcohol dehydrogenase-like superfamily"/>
    <property type="match status" value="2"/>
</dbReference>
<reference evidence="11 12" key="1">
    <citation type="submission" date="2017-12" db="EMBL/GenBank/DDBJ databases">
        <title>Confluentibacter flavum sp. nov., isolated from the saline lake.</title>
        <authorList>
            <person name="Yu L."/>
        </authorList>
    </citation>
    <scope>NUCLEOTIDE SEQUENCE [LARGE SCALE GENOMIC DNA]</scope>
    <source>
        <strain evidence="11 12">3B</strain>
    </source>
</reference>
<evidence type="ECO:0000256" key="8">
    <source>
        <dbReference type="PROSITE-ProRule" id="PRU00433"/>
    </source>
</evidence>
<feature type="chain" id="PRO_5014619506" evidence="9">
    <location>
        <begin position="24"/>
        <end position="728"/>
    </location>
</feature>
<dbReference type="Pfam" id="PF01011">
    <property type="entry name" value="PQQ"/>
    <property type="match status" value="2"/>
</dbReference>
<evidence type="ECO:0000256" key="3">
    <source>
        <dbReference type="ARBA" id="ARBA00022617"/>
    </source>
</evidence>
<dbReference type="GO" id="GO:0046872">
    <property type="term" value="F:metal ion binding"/>
    <property type="evidence" value="ECO:0007669"/>
    <property type="project" value="UniProtKB-KW"/>
</dbReference>
<dbReference type="PANTHER" id="PTHR32303:SF4">
    <property type="entry name" value="QUINOPROTEIN GLUCOSE DEHYDROGENASE"/>
    <property type="match status" value="1"/>
</dbReference>
<keyword evidence="6" id="KW-0560">Oxidoreductase</keyword>
<feature type="domain" description="Cytochrome c" evidence="10">
    <location>
        <begin position="489"/>
        <end position="564"/>
    </location>
</feature>
<evidence type="ECO:0000256" key="7">
    <source>
        <dbReference type="ARBA" id="ARBA00023004"/>
    </source>
</evidence>
<comment type="similarity">
    <text evidence="2">Belongs to the bacterial PQQ dehydrogenase family.</text>
</comment>
<dbReference type="SUPFAM" id="SSF50998">
    <property type="entry name" value="Quinoprotein alcohol dehydrogenase-like"/>
    <property type="match status" value="1"/>
</dbReference>
<name>A0A2N3HKA0_9FLAO</name>
<dbReference type="SMART" id="SM00564">
    <property type="entry name" value="PQQ"/>
    <property type="match status" value="5"/>
</dbReference>
<proteinExistence type="inferred from homology"/>
<evidence type="ECO:0000313" key="12">
    <source>
        <dbReference type="Proteomes" id="UP000233435"/>
    </source>
</evidence>
<dbReference type="GO" id="GO:0048038">
    <property type="term" value="F:quinone binding"/>
    <property type="evidence" value="ECO:0007669"/>
    <property type="project" value="InterPro"/>
</dbReference>
<feature type="signal peptide" evidence="9">
    <location>
        <begin position="1"/>
        <end position="23"/>
    </location>
</feature>
<dbReference type="InterPro" id="IPR036909">
    <property type="entry name" value="Cyt_c-like_dom_sf"/>
</dbReference>
<dbReference type="Pfam" id="PF13442">
    <property type="entry name" value="Cytochrome_CBB3"/>
    <property type="match status" value="1"/>
</dbReference>